<dbReference type="GO" id="GO:0080008">
    <property type="term" value="C:Cul4-RING E3 ubiquitin ligase complex"/>
    <property type="evidence" value="ECO:0007669"/>
    <property type="project" value="TreeGrafter"/>
</dbReference>
<dbReference type="SUPFAM" id="SSF50978">
    <property type="entry name" value="WD40 repeat-like"/>
    <property type="match status" value="1"/>
</dbReference>
<evidence type="ECO:0000313" key="4">
    <source>
        <dbReference type="Proteomes" id="UP000054454"/>
    </source>
</evidence>
<accession>A0A0W4ZCK8</accession>
<dbReference type="GeneID" id="28938449"/>
<evidence type="ECO:0000256" key="2">
    <source>
        <dbReference type="ARBA" id="ARBA00022737"/>
    </source>
</evidence>
<dbReference type="EMBL" id="LFVZ01000014">
    <property type="protein sequence ID" value="KTW26134.1"/>
    <property type="molecule type" value="Genomic_DNA"/>
</dbReference>
<dbReference type="RefSeq" id="XP_018224678.1">
    <property type="nucleotide sequence ID" value="XM_018372246.1"/>
</dbReference>
<evidence type="ECO:0000256" key="1">
    <source>
        <dbReference type="ARBA" id="ARBA00022574"/>
    </source>
</evidence>
<reference evidence="4" key="1">
    <citation type="journal article" date="2016" name="Nat. Commun.">
        <title>Genome analysis of three Pneumocystis species reveals adaptation mechanisms to life exclusively in mammalian hosts.</title>
        <authorList>
            <person name="Ma L."/>
            <person name="Chen Z."/>
            <person name="Huang D.W."/>
            <person name="Kutty G."/>
            <person name="Ishihara M."/>
            <person name="Wang H."/>
            <person name="Abouelleil A."/>
            <person name="Bishop L."/>
            <person name="Davey E."/>
            <person name="Deng R."/>
            <person name="Deng X."/>
            <person name="Fan L."/>
            <person name="Fantoni G."/>
            <person name="Fitzgerald M."/>
            <person name="Gogineni E."/>
            <person name="Goldberg J.M."/>
            <person name="Handley G."/>
            <person name="Hu X."/>
            <person name="Huber C."/>
            <person name="Jiao X."/>
            <person name="Jones K."/>
            <person name="Levin J.Z."/>
            <person name="Liu Y."/>
            <person name="Macdonald P."/>
            <person name="Melnikov A."/>
            <person name="Raley C."/>
            <person name="Sassi M."/>
            <person name="Sherman B.T."/>
            <person name="Song X."/>
            <person name="Sykes S."/>
            <person name="Tran B."/>
            <person name="Walsh L."/>
            <person name="Xia Y."/>
            <person name="Yang J."/>
            <person name="Young S."/>
            <person name="Zeng Q."/>
            <person name="Zheng X."/>
            <person name="Stephens R."/>
            <person name="Nusbaum C."/>
            <person name="Birren B.W."/>
            <person name="Azadi P."/>
            <person name="Lempicki R.A."/>
            <person name="Cuomo C.A."/>
            <person name="Kovacs J.A."/>
        </authorList>
    </citation>
    <scope>NUCLEOTIDE SEQUENCE [LARGE SCALE GENOMIC DNA]</scope>
    <source>
        <strain evidence="4">B80</strain>
    </source>
</reference>
<dbReference type="OrthoDB" id="128867at2759"/>
<proteinExistence type="predicted"/>
<dbReference type="AlphaFoldDB" id="A0A0W4ZCK8"/>
<protein>
    <submittedName>
        <fullName evidence="3">Uncharacterized protein</fullName>
    </submittedName>
</protein>
<evidence type="ECO:0000313" key="3">
    <source>
        <dbReference type="EMBL" id="KTW26134.1"/>
    </source>
</evidence>
<dbReference type="InterPro" id="IPR015943">
    <property type="entry name" value="WD40/YVTN_repeat-like_dom_sf"/>
</dbReference>
<keyword evidence="1" id="KW-0853">WD repeat</keyword>
<keyword evidence="4" id="KW-1185">Reference proteome</keyword>
<dbReference type="Gene3D" id="2.130.10.10">
    <property type="entry name" value="YVTN repeat-like/Quinoprotein amine dehydrogenase"/>
    <property type="match status" value="1"/>
</dbReference>
<dbReference type="PANTHER" id="PTHR44472:SF1">
    <property type="entry name" value="DDB1 AND CUL4 ASSOCIATED FACTOR 4"/>
    <property type="match status" value="1"/>
</dbReference>
<gene>
    <name evidence="3" type="ORF">T552_04195</name>
</gene>
<dbReference type="InterPro" id="IPR036322">
    <property type="entry name" value="WD40_repeat_dom_sf"/>
</dbReference>
<dbReference type="Proteomes" id="UP000054454">
    <property type="component" value="Unassembled WGS sequence"/>
</dbReference>
<dbReference type="VEuPathDB" id="FungiDB:T552_04195"/>
<organism evidence="3 4">
    <name type="scientific">Pneumocystis carinii (strain B80)</name>
    <name type="common">Rat pneumocystis pneumonia agent</name>
    <name type="synonym">Pneumocystis carinii f. sp. carinii</name>
    <dbReference type="NCBI Taxonomy" id="1408658"/>
    <lineage>
        <taxon>Eukaryota</taxon>
        <taxon>Fungi</taxon>
        <taxon>Dikarya</taxon>
        <taxon>Ascomycota</taxon>
        <taxon>Taphrinomycotina</taxon>
        <taxon>Pneumocystomycetes</taxon>
        <taxon>Pneumocystaceae</taxon>
        <taxon>Pneumocystis</taxon>
    </lineage>
</organism>
<comment type="caution">
    <text evidence="3">The sequence shown here is derived from an EMBL/GenBank/DDBJ whole genome shotgun (WGS) entry which is preliminary data.</text>
</comment>
<dbReference type="InterPro" id="IPR052254">
    <property type="entry name" value="CUL4-DDB1_E3_ligase_receptor"/>
</dbReference>
<keyword evidence="2" id="KW-0677">Repeat</keyword>
<sequence>MGKKYTEACNSFLDEKKRRYFKIFEDHVVGASYPYSLGNIRKNEKKSIESKKQRIFAQTAKKMKTCFFQRNLNREVGKLRAELFESSLMYSYDMLWIERLFFFDRKEISLQSGSSITCLNFSPDMNNILYGTSDGLLGAVKVASITKHCEFLQLNISQSTSGLTSLNVASNGNERKPGHFQIGTIRNNTEDNLLDYDINVAITPKGKNTLWTSAIAPSGEIAAVGGSKMAMVIKGIDSAKYIPYSYDLKSDVFAIEFLNTNTFLTGYRNGWVDLLDTRCSESTKSCYTNPLIKHKSSITNFGLTSDYHLVVAGLENYLNMYDIRMIHSEKDMFSCPLLFFNGYINECSFGLGFDISRNKRIVAASGQDQIYFWSTLDGRLLRKIMVKSNKACRAFKFYEISSSSFEELCLADDSYLEWWCSN</sequence>
<name>A0A0W4ZCK8_PNEC8</name>
<dbReference type="PANTHER" id="PTHR44472">
    <property type="entry name" value="DDB1- AND CUL4-ASSOCIATED FACTOR 4-RELATED"/>
    <property type="match status" value="1"/>
</dbReference>